<dbReference type="Pfam" id="PF03466">
    <property type="entry name" value="LysR_substrate"/>
    <property type="match status" value="1"/>
</dbReference>
<dbReference type="PANTHER" id="PTHR30419">
    <property type="entry name" value="HTH-TYPE TRANSCRIPTIONAL REGULATOR YBHD"/>
    <property type="match status" value="1"/>
</dbReference>
<keyword evidence="2" id="KW-0805">Transcription regulation</keyword>
<evidence type="ECO:0000259" key="5">
    <source>
        <dbReference type="PROSITE" id="PS50931"/>
    </source>
</evidence>
<dbReference type="SUPFAM" id="SSF46785">
    <property type="entry name" value="Winged helix' DNA-binding domain"/>
    <property type="match status" value="1"/>
</dbReference>
<dbReference type="GO" id="GO:0005829">
    <property type="term" value="C:cytosol"/>
    <property type="evidence" value="ECO:0007669"/>
    <property type="project" value="TreeGrafter"/>
</dbReference>
<dbReference type="InterPro" id="IPR036388">
    <property type="entry name" value="WH-like_DNA-bd_sf"/>
</dbReference>
<keyword evidence="3 6" id="KW-0238">DNA-binding</keyword>
<dbReference type="Gene3D" id="3.40.190.290">
    <property type="match status" value="1"/>
</dbReference>
<dbReference type="GO" id="GO:0003700">
    <property type="term" value="F:DNA-binding transcription factor activity"/>
    <property type="evidence" value="ECO:0007669"/>
    <property type="project" value="InterPro"/>
</dbReference>
<dbReference type="InterPro" id="IPR050950">
    <property type="entry name" value="HTH-type_LysR_regulators"/>
</dbReference>
<dbReference type="RefSeq" id="WP_074267230.1">
    <property type="nucleotide sequence ID" value="NZ_FSRM01000002.1"/>
</dbReference>
<dbReference type="InterPro" id="IPR000847">
    <property type="entry name" value="LysR_HTH_N"/>
</dbReference>
<comment type="similarity">
    <text evidence="1">Belongs to the LysR transcriptional regulatory family.</text>
</comment>
<feature type="domain" description="HTH lysR-type" evidence="5">
    <location>
        <begin position="3"/>
        <end position="60"/>
    </location>
</feature>
<dbReference type="Pfam" id="PF00126">
    <property type="entry name" value="HTH_1"/>
    <property type="match status" value="1"/>
</dbReference>
<gene>
    <name evidence="6" type="ORF">SAMN05444168_5224</name>
</gene>
<dbReference type="Proteomes" id="UP000184693">
    <property type="component" value="Unassembled WGS sequence"/>
</dbReference>
<dbReference type="PANTHER" id="PTHR30419:SF2">
    <property type="entry name" value="LYSR FAMILY TRANSCRIPTIONAL REGULATOR"/>
    <property type="match status" value="1"/>
</dbReference>
<dbReference type="SUPFAM" id="SSF53850">
    <property type="entry name" value="Periplasmic binding protein-like II"/>
    <property type="match status" value="1"/>
</dbReference>
<name>A0A1N6JWC4_9BURK</name>
<dbReference type="Gene3D" id="1.10.10.10">
    <property type="entry name" value="Winged helix-like DNA-binding domain superfamily/Winged helix DNA-binding domain"/>
    <property type="match status" value="1"/>
</dbReference>
<dbReference type="GO" id="GO:0003677">
    <property type="term" value="F:DNA binding"/>
    <property type="evidence" value="ECO:0007669"/>
    <property type="project" value="UniProtKB-KW"/>
</dbReference>
<reference evidence="6 7" key="1">
    <citation type="submission" date="2016-11" db="EMBL/GenBank/DDBJ databases">
        <authorList>
            <person name="Jaros S."/>
            <person name="Januszkiewicz K."/>
            <person name="Wedrychowicz H."/>
        </authorList>
    </citation>
    <scope>NUCLEOTIDE SEQUENCE [LARGE SCALE GENOMIC DNA]</scope>
    <source>
        <strain evidence="6 7">GAS86</strain>
    </source>
</reference>
<dbReference type="OrthoDB" id="9785974at2"/>
<keyword evidence="4" id="KW-0804">Transcription</keyword>
<protein>
    <submittedName>
        <fullName evidence="6">DNA-binding transcriptional regulator, LysR family</fullName>
    </submittedName>
</protein>
<dbReference type="EMBL" id="FSRM01000002">
    <property type="protein sequence ID" value="SIO48531.1"/>
    <property type="molecule type" value="Genomic_DNA"/>
</dbReference>
<dbReference type="InterPro" id="IPR036390">
    <property type="entry name" value="WH_DNA-bd_sf"/>
</dbReference>
<sequence length="302" mass="33413">MKMDLPGLQMLVAAIEAKSLSKAAERENLATSAASKRIAELERRLGTTLLVRHGRGVEPTPAGAALYHRAKAILRSVELAQNSVAEFGMSGQPKIRLAANRSSIIQFLPQALSRYYVSEPNVQIELQERYSYDIPRLIADADSDIGIYHAVTPAPGIHSIAYHRDRVVLVVPLDHPLATHNETTLEAAKDYPFVGYFPRHSYEAFLSLAEDGLSRPLNVRIEVSNYEARCRMIRERIGIGIMPELIAASYLGRYGLRAIRLLDGWATRQFYIGLRNSGEQPPLLATFIAHLLAAAGDEKASE</sequence>
<proteinExistence type="inferred from homology"/>
<evidence type="ECO:0000256" key="3">
    <source>
        <dbReference type="ARBA" id="ARBA00023125"/>
    </source>
</evidence>
<dbReference type="PROSITE" id="PS50931">
    <property type="entry name" value="HTH_LYSR"/>
    <property type="match status" value="1"/>
</dbReference>
<evidence type="ECO:0000256" key="1">
    <source>
        <dbReference type="ARBA" id="ARBA00009437"/>
    </source>
</evidence>
<accession>A0A1N6JWC4</accession>
<dbReference type="InterPro" id="IPR005119">
    <property type="entry name" value="LysR_subst-bd"/>
</dbReference>
<dbReference type="FunFam" id="1.10.10.10:FF:000001">
    <property type="entry name" value="LysR family transcriptional regulator"/>
    <property type="match status" value="1"/>
</dbReference>
<evidence type="ECO:0000256" key="2">
    <source>
        <dbReference type="ARBA" id="ARBA00023015"/>
    </source>
</evidence>
<dbReference type="AlphaFoldDB" id="A0A1N6JWC4"/>
<evidence type="ECO:0000313" key="7">
    <source>
        <dbReference type="Proteomes" id="UP000184693"/>
    </source>
</evidence>
<organism evidence="6 7">
    <name type="scientific">Paraburkholderia phenazinium</name>
    <dbReference type="NCBI Taxonomy" id="60549"/>
    <lineage>
        <taxon>Bacteria</taxon>
        <taxon>Pseudomonadati</taxon>
        <taxon>Pseudomonadota</taxon>
        <taxon>Betaproteobacteria</taxon>
        <taxon>Burkholderiales</taxon>
        <taxon>Burkholderiaceae</taxon>
        <taxon>Paraburkholderia</taxon>
    </lineage>
</organism>
<evidence type="ECO:0000313" key="6">
    <source>
        <dbReference type="EMBL" id="SIO48531.1"/>
    </source>
</evidence>
<evidence type="ECO:0000256" key="4">
    <source>
        <dbReference type="ARBA" id="ARBA00023163"/>
    </source>
</evidence>